<dbReference type="EMBL" id="JBCGBO010000005">
    <property type="protein sequence ID" value="KAK9201878.1"/>
    <property type="molecule type" value="Genomic_DNA"/>
</dbReference>
<protein>
    <submittedName>
        <fullName evidence="1">Uncharacterized protein</fullName>
    </submittedName>
</protein>
<proteinExistence type="predicted"/>
<gene>
    <name evidence="1" type="ORF">WN944_017086</name>
</gene>
<evidence type="ECO:0000313" key="1">
    <source>
        <dbReference type="EMBL" id="KAK9201878.1"/>
    </source>
</evidence>
<organism evidence="1 2">
    <name type="scientific">Citrus x changshan-huyou</name>
    <dbReference type="NCBI Taxonomy" id="2935761"/>
    <lineage>
        <taxon>Eukaryota</taxon>
        <taxon>Viridiplantae</taxon>
        <taxon>Streptophyta</taxon>
        <taxon>Embryophyta</taxon>
        <taxon>Tracheophyta</taxon>
        <taxon>Spermatophyta</taxon>
        <taxon>Magnoliopsida</taxon>
        <taxon>eudicotyledons</taxon>
        <taxon>Gunneridae</taxon>
        <taxon>Pentapetalae</taxon>
        <taxon>rosids</taxon>
        <taxon>malvids</taxon>
        <taxon>Sapindales</taxon>
        <taxon>Rutaceae</taxon>
        <taxon>Aurantioideae</taxon>
        <taxon>Citrus</taxon>
    </lineage>
</organism>
<comment type="caution">
    <text evidence="1">The sequence shown here is derived from an EMBL/GenBank/DDBJ whole genome shotgun (WGS) entry which is preliminary data.</text>
</comment>
<reference evidence="1 2" key="1">
    <citation type="submission" date="2024-05" db="EMBL/GenBank/DDBJ databases">
        <title>Haplotype-resolved chromosome-level genome assembly of Huyou (Citrus changshanensis).</title>
        <authorList>
            <person name="Miao C."/>
            <person name="Chen W."/>
            <person name="Wu Y."/>
            <person name="Wang L."/>
            <person name="Zhao S."/>
            <person name="Grierson D."/>
            <person name="Xu C."/>
            <person name="Chen K."/>
        </authorList>
    </citation>
    <scope>NUCLEOTIDE SEQUENCE [LARGE SCALE GENOMIC DNA]</scope>
    <source>
        <strain evidence="1">01-14</strain>
        <tissue evidence="1">Leaf</tissue>
    </source>
</reference>
<evidence type="ECO:0000313" key="2">
    <source>
        <dbReference type="Proteomes" id="UP001428341"/>
    </source>
</evidence>
<keyword evidence="2" id="KW-1185">Reference proteome</keyword>
<name>A0AAP0MAL4_9ROSI</name>
<accession>A0AAP0MAL4</accession>
<dbReference type="AlphaFoldDB" id="A0AAP0MAL4"/>
<sequence length="135" mass="16334">MMIRDLNAAAESNFLLFFLLKSLQQQLKKLPSSQLGNPLKAFVFMGSWRERRRYVLYIELRRSKCQPPVFNFNFKPTRSKVVSRDTQRTLRGLPHDRPRCGRIIEGKRRLRFFQVFRFDRSPRRKVRFLPERAKF</sequence>
<dbReference type="Proteomes" id="UP001428341">
    <property type="component" value="Unassembled WGS sequence"/>
</dbReference>